<feature type="coiled-coil region" evidence="10">
    <location>
        <begin position="66"/>
        <end position="93"/>
    </location>
</feature>
<evidence type="ECO:0000256" key="8">
    <source>
        <dbReference type="PIRNR" id="PIRNR000099"/>
    </source>
</evidence>
<dbReference type="InterPro" id="IPR001692">
    <property type="entry name" value="Histidinol_DH_CS"/>
</dbReference>
<dbReference type="Gene3D" id="3.40.50.1980">
    <property type="entry name" value="Nitrogenase molybdenum iron protein domain"/>
    <property type="match status" value="2"/>
</dbReference>
<comment type="similarity">
    <text evidence="1 7 8 9">Belongs to the histidinol dehydrogenase family.</text>
</comment>
<keyword evidence="7 8" id="KW-0520">NAD</keyword>
<accession>A0ABX2L6X1</accession>
<evidence type="ECO:0000256" key="1">
    <source>
        <dbReference type="ARBA" id="ARBA00010178"/>
    </source>
</evidence>
<feature type="binding site" evidence="7">
    <location>
        <position position="126"/>
    </location>
    <ligand>
        <name>NAD(+)</name>
        <dbReference type="ChEBI" id="CHEBI:57540"/>
    </ligand>
</feature>
<evidence type="ECO:0000313" key="12">
    <source>
        <dbReference type="Proteomes" id="UP001016761"/>
    </source>
</evidence>
<feature type="binding site" evidence="7">
    <location>
        <position position="257"/>
    </location>
    <ligand>
        <name>Zn(2+)</name>
        <dbReference type="ChEBI" id="CHEBI:29105"/>
    </ligand>
</feature>
<keyword evidence="10" id="KW-0175">Coiled coil</keyword>
<dbReference type="Proteomes" id="UP001016761">
    <property type="component" value="Unassembled WGS sequence"/>
</dbReference>
<dbReference type="CDD" id="cd06572">
    <property type="entry name" value="Histidinol_dh"/>
    <property type="match status" value="1"/>
</dbReference>
<comment type="function">
    <text evidence="7 8">Catalyzes the sequential NAD-dependent oxidations of L-histidinol to L-histidinaldehyde and then to L-histidine.</text>
</comment>
<evidence type="ECO:0000256" key="5">
    <source>
        <dbReference type="ARBA" id="ARBA00023002"/>
    </source>
</evidence>
<evidence type="ECO:0000256" key="2">
    <source>
        <dbReference type="ARBA" id="ARBA00016531"/>
    </source>
</evidence>
<feature type="binding site" evidence="7">
    <location>
        <position position="257"/>
    </location>
    <ligand>
        <name>substrate</name>
    </ligand>
</feature>
<dbReference type="InterPro" id="IPR016161">
    <property type="entry name" value="Ald_DH/histidinol_DH"/>
</dbReference>
<evidence type="ECO:0000313" key="11">
    <source>
        <dbReference type="EMBL" id="NUC72024.1"/>
    </source>
</evidence>
<name>A0ABX2L6X1_9EURY</name>
<dbReference type="InterPro" id="IPR012131">
    <property type="entry name" value="Hstdl_DH"/>
</dbReference>
<feature type="binding site" evidence="7">
    <location>
        <position position="186"/>
    </location>
    <ligand>
        <name>NAD(+)</name>
        <dbReference type="ChEBI" id="CHEBI:57540"/>
    </ligand>
</feature>
<gene>
    <name evidence="7 11" type="primary">hisD</name>
    <name evidence="11" type="ORF">HTZ84_06840</name>
</gene>
<keyword evidence="3 7" id="KW-0479">Metal-binding</keyword>
<feature type="active site" description="Proton acceptor" evidence="7">
    <location>
        <position position="323"/>
    </location>
</feature>
<dbReference type="PIRSF" id="PIRSF000099">
    <property type="entry name" value="Histidinol_dh"/>
    <property type="match status" value="1"/>
</dbReference>
<dbReference type="Gene3D" id="1.20.5.1300">
    <property type="match status" value="1"/>
</dbReference>
<keyword evidence="12" id="KW-1185">Reference proteome</keyword>
<keyword evidence="5 7" id="KW-0560">Oxidoreductase</keyword>
<feature type="binding site" evidence="7">
    <location>
        <position position="232"/>
    </location>
    <ligand>
        <name>substrate</name>
    </ligand>
</feature>
<evidence type="ECO:0000256" key="10">
    <source>
        <dbReference type="SAM" id="Coils"/>
    </source>
</evidence>
<sequence length="432" mass="45633">MTVDVRELADLGPADRTAFFDRDAGIDAISDDVREIVDRVHEEGDVAVREFTSEFDDVELGNIEITDACERAYDDLEDDVREAIETAAENVREFHEAQLPEDWRREFGPGRELGRRFRPIERVGVYVPGGSAAYPSSAIMGVVPAVVAGVDHVAVVTPPADELNPVTLAAIHVAGADAVYSVGGAQAIAGLAYGTETITRVQKIVGPGNKWVTAAKAAVRGDVEIDFLAGPSEVVVVADETADPDLVAAELVAQAEHDPNASVVAVTDDADTADAVAAAVDEQTEAREREDVIRGALENDASGVLLARSMSEAILFTEEYAPEHLSIIADDEESILERIDSAGSVFLGPNTPVAAGDYASGTNHVLPTNGGARVAGGLSIETFLRSTTVQRLSAEGLAGIGDTITTLADAEGLEAHAESVRRRLEDRENDGV</sequence>
<evidence type="ECO:0000256" key="7">
    <source>
        <dbReference type="HAMAP-Rule" id="MF_01024"/>
    </source>
</evidence>
<evidence type="ECO:0000256" key="4">
    <source>
        <dbReference type="ARBA" id="ARBA00022833"/>
    </source>
</evidence>
<dbReference type="SUPFAM" id="SSF53720">
    <property type="entry name" value="ALDH-like"/>
    <property type="match status" value="1"/>
</dbReference>
<evidence type="ECO:0000256" key="3">
    <source>
        <dbReference type="ARBA" id="ARBA00022723"/>
    </source>
</evidence>
<feature type="binding site" evidence="7">
    <location>
        <position position="416"/>
    </location>
    <ligand>
        <name>Zn(2+)</name>
        <dbReference type="ChEBI" id="CHEBI:29105"/>
    </ligand>
</feature>
<evidence type="ECO:0000256" key="9">
    <source>
        <dbReference type="RuleBase" id="RU004175"/>
    </source>
</evidence>
<feature type="active site" description="Proton acceptor" evidence="7">
    <location>
        <position position="324"/>
    </location>
</feature>
<feature type="binding site" evidence="7">
    <location>
        <position position="209"/>
    </location>
    <ligand>
        <name>NAD(+)</name>
        <dbReference type="ChEBI" id="CHEBI:57540"/>
    </ligand>
</feature>
<dbReference type="PANTHER" id="PTHR21256:SF2">
    <property type="entry name" value="HISTIDINE BIOSYNTHESIS TRIFUNCTIONAL PROTEIN"/>
    <property type="match status" value="1"/>
</dbReference>
<dbReference type="EMBL" id="JABUQZ010000001">
    <property type="protein sequence ID" value="NUC72024.1"/>
    <property type="molecule type" value="Genomic_DNA"/>
</dbReference>
<dbReference type="PRINTS" id="PR00083">
    <property type="entry name" value="HOLDHDRGNASE"/>
</dbReference>
<dbReference type="PANTHER" id="PTHR21256">
    <property type="entry name" value="HISTIDINOL DEHYDROGENASE HDH"/>
    <property type="match status" value="1"/>
</dbReference>
<dbReference type="InterPro" id="IPR022695">
    <property type="entry name" value="Histidinol_DH_monofunct"/>
</dbReference>
<feature type="binding site" evidence="7">
    <location>
        <position position="324"/>
    </location>
    <ligand>
        <name>substrate</name>
    </ligand>
</feature>
<dbReference type="HAMAP" id="MF_01024">
    <property type="entry name" value="HisD"/>
    <property type="match status" value="1"/>
</dbReference>
<feature type="binding site" evidence="7">
    <location>
        <position position="254"/>
    </location>
    <ligand>
        <name>substrate</name>
    </ligand>
</feature>
<reference evidence="11 12" key="1">
    <citation type="submission" date="2020-06" db="EMBL/GenBank/DDBJ databases">
        <title>Haloterrigena sp. nov., an extremely halophilic archaeon isolated from a saline sediment.</title>
        <authorList>
            <person name="Liu B.-B."/>
        </authorList>
    </citation>
    <scope>NUCLEOTIDE SEQUENCE [LARGE SCALE GENOMIC DNA]</scope>
    <source>
        <strain evidence="11 12">SYSU A558-1</strain>
    </source>
</reference>
<proteinExistence type="inferred from homology"/>
<dbReference type="RefSeq" id="WP_174679986.1">
    <property type="nucleotide sequence ID" value="NZ_JABUQZ010000001.1"/>
</dbReference>
<feature type="binding site" evidence="7">
    <location>
        <position position="357"/>
    </location>
    <ligand>
        <name>substrate</name>
    </ligand>
</feature>
<dbReference type="EC" id="1.1.1.23" evidence="7 8"/>
<organism evidence="11 12">
    <name type="scientific">Haloterrigena gelatinilytica</name>
    <dbReference type="NCBI Taxonomy" id="2741724"/>
    <lineage>
        <taxon>Archaea</taxon>
        <taxon>Methanobacteriati</taxon>
        <taxon>Methanobacteriota</taxon>
        <taxon>Stenosarchaea group</taxon>
        <taxon>Halobacteria</taxon>
        <taxon>Halobacteriales</taxon>
        <taxon>Natrialbaceae</taxon>
        <taxon>Haloterrigena</taxon>
    </lineage>
</organism>
<dbReference type="Pfam" id="PF00815">
    <property type="entry name" value="Histidinol_dh"/>
    <property type="match status" value="1"/>
</dbReference>
<comment type="pathway">
    <text evidence="7 8">Amino-acid biosynthesis; L-histidine biosynthesis; L-histidine from 5-phospho-alpha-D-ribose 1-diphosphate: step 9/9.</text>
</comment>
<keyword evidence="4 7" id="KW-0862">Zinc</keyword>
<feature type="binding site" evidence="7">
    <location>
        <position position="416"/>
    </location>
    <ligand>
        <name>substrate</name>
    </ligand>
</feature>
<feature type="binding site" evidence="7">
    <location>
        <position position="357"/>
    </location>
    <ligand>
        <name>Zn(2+)</name>
        <dbReference type="ChEBI" id="CHEBI:29105"/>
    </ligand>
</feature>
<comment type="cofactor">
    <cofactor evidence="7">
        <name>Zn(2+)</name>
        <dbReference type="ChEBI" id="CHEBI:29105"/>
    </cofactor>
    <text evidence="7">Binds 1 zinc ion per subunit.</text>
</comment>
<comment type="caution">
    <text evidence="11">The sequence shown here is derived from an EMBL/GenBank/DDBJ whole genome shotgun (WGS) entry which is preliminary data.</text>
</comment>
<comment type="catalytic activity">
    <reaction evidence="7 8">
        <text>L-histidinol + 2 NAD(+) + H2O = L-histidine + 2 NADH + 3 H(+)</text>
        <dbReference type="Rhea" id="RHEA:20641"/>
        <dbReference type="ChEBI" id="CHEBI:15377"/>
        <dbReference type="ChEBI" id="CHEBI:15378"/>
        <dbReference type="ChEBI" id="CHEBI:57540"/>
        <dbReference type="ChEBI" id="CHEBI:57595"/>
        <dbReference type="ChEBI" id="CHEBI:57699"/>
        <dbReference type="ChEBI" id="CHEBI:57945"/>
        <dbReference type="EC" id="1.1.1.23"/>
    </reaction>
</comment>
<dbReference type="NCBIfam" id="TIGR00069">
    <property type="entry name" value="hisD"/>
    <property type="match status" value="1"/>
</dbReference>
<protein>
    <recommendedName>
        <fullName evidence="2 7">Histidinol dehydrogenase</fullName>
        <shortName evidence="7 8">HDH</shortName>
        <ecNumber evidence="7 8">1.1.1.23</ecNumber>
    </recommendedName>
</protein>
<feature type="binding site" evidence="7">
    <location>
        <position position="411"/>
    </location>
    <ligand>
        <name>substrate</name>
    </ligand>
</feature>
<dbReference type="PROSITE" id="PS00611">
    <property type="entry name" value="HISOL_DEHYDROGENASE"/>
    <property type="match status" value="1"/>
</dbReference>
<keyword evidence="7 8" id="KW-0028">Amino-acid biosynthesis</keyword>
<feature type="binding site" evidence="7">
    <location>
        <position position="254"/>
    </location>
    <ligand>
        <name>Zn(2+)</name>
        <dbReference type="ChEBI" id="CHEBI:29105"/>
    </ligand>
</feature>
<dbReference type="GO" id="GO:0004399">
    <property type="term" value="F:histidinol dehydrogenase activity"/>
    <property type="evidence" value="ECO:0007669"/>
    <property type="project" value="UniProtKB-EC"/>
</dbReference>
<keyword evidence="6 7" id="KW-0368">Histidine biosynthesis</keyword>
<evidence type="ECO:0000256" key="6">
    <source>
        <dbReference type="ARBA" id="ARBA00023102"/>
    </source>
</evidence>